<sequence length="119" mass="13706">MTTTEKKQTAIRLSGDLISQIDQLAFERGLSRNKLIEEIMTSEVNYSRESLLQILNESQELLQKFINDLNKDADDGVEIQQSTKLKMAEFRQFVKSNKLTNGTEAQLYQFIIFLLTNSL</sequence>
<accession>A0AAN5AQK1</accession>
<evidence type="ECO:0000313" key="1">
    <source>
        <dbReference type="EMBL" id="GJM64933.1"/>
    </source>
</evidence>
<organism evidence="1 2">
    <name type="scientific">Persicobacter diffluens</name>
    <dbReference type="NCBI Taxonomy" id="981"/>
    <lineage>
        <taxon>Bacteria</taxon>
        <taxon>Pseudomonadati</taxon>
        <taxon>Bacteroidota</taxon>
        <taxon>Cytophagia</taxon>
        <taxon>Cytophagales</taxon>
        <taxon>Persicobacteraceae</taxon>
        <taxon>Persicobacter</taxon>
    </lineage>
</organism>
<dbReference type="EMBL" id="BQKE01000008">
    <property type="protein sequence ID" value="GJM64933.1"/>
    <property type="molecule type" value="Genomic_DNA"/>
</dbReference>
<protein>
    <submittedName>
        <fullName evidence="1">Uncharacterized protein</fullName>
    </submittedName>
</protein>
<comment type="caution">
    <text evidence="1">The sequence shown here is derived from an EMBL/GenBank/DDBJ whole genome shotgun (WGS) entry which is preliminary data.</text>
</comment>
<dbReference type="Proteomes" id="UP001310022">
    <property type="component" value="Unassembled WGS sequence"/>
</dbReference>
<dbReference type="RefSeq" id="WP_338239988.1">
    <property type="nucleotide sequence ID" value="NZ_BQKE01000008.1"/>
</dbReference>
<name>A0AAN5AQK1_9BACT</name>
<proteinExistence type="predicted"/>
<reference evidence="1 2" key="1">
    <citation type="submission" date="2021-12" db="EMBL/GenBank/DDBJ databases">
        <title>Genome sequencing of bacteria with rrn-lacking chromosome and rrn-plasmid.</title>
        <authorList>
            <person name="Anda M."/>
            <person name="Iwasaki W."/>
        </authorList>
    </citation>
    <scope>NUCLEOTIDE SEQUENCE [LARGE SCALE GENOMIC DNA]</scope>
    <source>
        <strain evidence="1 2">NBRC 15940</strain>
    </source>
</reference>
<gene>
    <name evidence="1" type="ORF">PEDI_54850</name>
</gene>
<evidence type="ECO:0000313" key="2">
    <source>
        <dbReference type="Proteomes" id="UP001310022"/>
    </source>
</evidence>
<dbReference type="AlphaFoldDB" id="A0AAN5AQK1"/>
<keyword evidence="2" id="KW-1185">Reference proteome</keyword>